<keyword evidence="1" id="KW-0812">Transmembrane</keyword>
<keyword evidence="1" id="KW-1133">Transmembrane helix</keyword>
<feature type="transmembrane region" description="Helical" evidence="1">
    <location>
        <begin position="21"/>
        <end position="39"/>
    </location>
</feature>
<dbReference type="EMBL" id="BTRK01000002">
    <property type="protein sequence ID" value="GMR34559.1"/>
    <property type="molecule type" value="Genomic_DNA"/>
</dbReference>
<dbReference type="Proteomes" id="UP001328107">
    <property type="component" value="Unassembled WGS sequence"/>
</dbReference>
<feature type="transmembrane region" description="Helical" evidence="1">
    <location>
        <begin position="135"/>
        <end position="157"/>
    </location>
</feature>
<evidence type="ECO:0000313" key="3">
    <source>
        <dbReference type="Proteomes" id="UP001328107"/>
    </source>
</evidence>
<keyword evidence="3" id="KW-1185">Reference proteome</keyword>
<dbReference type="AlphaFoldDB" id="A0AAN4Z7J4"/>
<gene>
    <name evidence="2" type="ORF">PMAYCL1PPCAC_04754</name>
</gene>
<feature type="transmembrane region" description="Helical" evidence="1">
    <location>
        <begin position="86"/>
        <end position="108"/>
    </location>
</feature>
<comment type="caution">
    <text evidence="2">The sequence shown here is derived from an EMBL/GenBank/DDBJ whole genome shotgun (WGS) entry which is preliminary data.</text>
</comment>
<name>A0AAN4Z7J4_9BILA</name>
<sequence length="176" mass="20076">MADIEAEPLVDSERKDGWHKFIFFLVTESLLYGALLYSLSDSAYSVVHTLYLLQVVFTYLTAATITFTPPQCIVREIVIIRVVGKITAVVFMLVCQLLLFMLLDLAIWGSCNLNSPIANVLRTFFKARLFDAPDWVIRLLTVGFAGFFAVNSLLNAWRVICLFMEFKRSLVVYRTM</sequence>
<organism evidence="2 3">
    <name type="scientific">Pristionchus mayeri</name>
    <dbReference type="NCBI Taxonomy" id="1317129"/>
    <lineage>
        <taxon>Eukaryota</taxon>
        <taxon>Metazoa</taxon>
        <taxon>Ecdysozoa</taxon>
        <taxon>Nematoda</taxon>
        <taxon>Chromadorea</taxon>
        <taxon>Rhabditida</taxon>
        <taxon>Rhabditina</taxon>
        <taxon>Diplogasteromorpha</taxon>
        <taxon>Diplogasteroidea</taxon>
        <taxon>Neodiplogasteridae</taxon>
        <taxon>Pristionchus</taxon>
    </lineage>
</organism>
<feature type="transmembrane region" description="Helical" evidence="1">
    <location>
        <begin position="51"/>
        <end position="74"/>
    </location>
</feature>
<protein>
    <submittedName>
        <fullName evidence="2">Uncharacterized protein</fullName>
    </submittedName>
</protein>
<evidence type="ECO:0000256" key="1">
    <source>
        <dbReference type="SAM" id="Phobius"/>
    </source>
</evidence>
<accession>A0AAN4Z7J4</accession>
<proteinExistence type="predicted"/>
<evidence type="ECO:0000313" key="2">
    <source>
        <dbReference type="EMBL" id="GMR34559.1"/>
    </source>
</evidence>
<reference evidence="3" key="1">
    <citation type="submission" date="2022-10" db="EMBL/GenBank/DDBJ databases">
        <title>Genome assembly of Pristionchus species.</title>
        <authorList>
            <person name="Yoshida K."/>
            <person name="Sommer R.J."/>
        </authorList>
    </citation>
    <scope>NUCLEOTIDE SEQUENCE [LARGE SCALE GENOMIC DNA]</scope>
    <source>
        <strain evidence="3">RS5460</strain>
    </source>
</reference>
<keyword evidence="1" id="KW-0472">Membrane</keyword>